<dbReference type="CDD" id="cd10032">
    <property type="entry name" value="UDG-F6_HDG"/>
    <property type="match status" value="1"/>
</dbReference>
<dbReference type="STRING" id="598659.NAMH_1155"/>
<dbReference type="SMART" id="SM00986">
    <property type="entry name" value="UDG"/>
    <property type="match status" value="1"/>
</dbReference>
<dbReference type="OrthoDB" id="9799921at2"/>
<accession>B9LA93</accession>
<dbReference type="KEGG" id="nam:NAMH_1155"/>
<name>B9LA93_NAUPA</name>
<evidence type="ECO:0000259" key="1">
    <source>
        <dbReference type="SMART" id="SM00986"/>
    </source>
</evidence>
<protein>
    <recommendedName>
        <fullName evidence="1">Uracil-DNA glycosylase-like domain-containing protein</fullName>
    </recommendedName>
</protein>
<keyword evidence="3" id="KW-1185">Reference proteome</keyword>
<sequence>MKLENEKLTHPFEPVVFEDSKLLILGTFPSIKSFENEFYYSHPRNQFWEILSIVFKDKKPETIEEKIKFLKKHKIALWDAVCECKRKKGNSRDDNLEILKPCDIESLLKRYPNIKKVAVTSRTAEKVIKKYLTNSQFSILNSLLYLPSPSPLNARMKIKEKAETWKKLLELT</sequence>
<evidence type="ECO:0000313" key="3">
    <source>
        <dbReference type="Proteomes" id="UP000000448"/>
    </source>
</evidence>
<dbReference type="RefSeq" id="WP_012663546.1">
    <property type="nucleotide sequence ID" value="NC_012115.1"/>
</dbReference>
<dbReference type="NCBIfam" id="TIGR04274">
    <property type="entry name" value="hypoxanDNAglyco"/>
    <property type="match status" value="1"/>
</dbReference>
<dbReference type="eggNOG" id="COG3663">
    <property type="taxonomic scope" value="Bacteria"/>
</dbReference>
<feature type="domain" description="Uracil-DNA glycosylase-like" evidence="1">
    <location>
        <begin position="13"/>
        <end position="169"/>
    </location>
</feature>
<reference evidence="2 3" key="1">
    <citation type="journal article" date="2009" name="PLoS Genet.">
        <title>Adaptations to submarine hydrothermal environments exemplified by the genome of Nautilia profundicola.</title>
        <authorList>
            <person name="Campbell B.J."/>
            <person name="Smith J.L."/>
            <person name="Hanson T.E."/>
            <person name="Klotz M.G."/>
            <person name="Stein L.Y."/>
            <person name="Lee C.K."/>
            <person name="Wu D."/>
            <person name="Robinson J.M."/>
            <person name="Khouri H.M."/>
            <person name="Eisen J.A."/>
            <person name="Cary S.C."/>
        </authorList>
    </citation>
    <scope>NUCLEOTIDE SEQUENCE [LARGE SCALE GENOMIC DNA]</scope>
    <source>
        <strain evidence="3">ATCC BAA-1463 / DSM 18972 / AmH</strain>
    </source>
</reference>
<evidence type="ECO:0000313" key="2">
    <source>
        <dbReference type="EMBL" id="ACM92174.1"/>
    </source>
</evidence>
<dbReference type="HOGENOM" id="CLU_094865_1_0_7"/>
<dbReference type="InterPro" id="IPR026353">
    <property type="entry name" value="Hypoxan-DNA_Glyclase"/>
</dbReference>
<dbReference type="Pfam" id="PF03167">
    <property type="entry name" value="UDG"/>
    <property type="match status" value="1"/>
</dbReference>
<dbReference type="SMART" id="SM00987">
    <property type="entry name" value="UreE_C"/>
    <property type="match status" value="1"/>
</dbReference>
<organism evidence="2 3">
    <name type="scientific">Nautilia profundicola (strain ATCC BAA-1463 / DSM 18972 / AmH)</name>
    <dbReference type="NCBI Taxonomy" id="598659"/>
    <lineage>
        <taxon>Bacteria</taxon>
        <taxon>Pseudomonadati</taxon>
        <taxon>Campylobacterota</taxon>
        <taxon>Epsilonproteobacteria</taxon>
        <taxon>Nautiliales</taxon>
        <taxon>Nautiliaceae</taxon>
        <taxon>Nautilia</taxon>
    </lineage>
</organism>
<dbReference type="Gene3D" id="3.40.470.10">
    <property type="entry name" value="Uracil-DNA glycosylase-like domain"/>
    <property type="match status" value="1"/>
</dbReference>
<dbReference type="AlphaFoldDB" id="B9LA93"/>
<dbReference type="InterPro" id="IPR036895">
    <property type="entry name" value="Uracil-DNA_glycosylase-like_sf"/>
</dbReference>
<proteinExistence type="predicted"/>
<dbReference type="Proteomes" id="UP000000448">
    <property type="component" value="Chromosome"/>
</dbReference>
<dbReference type="InterPro" id="IPR005122">
    <property type="entry name" value="Uracil-DNA_glycosylase-like"/>
</dbReference>
<gene>
    <name evidence="2" type="ordered locus">NAMH_1155</name>
</gene>
<dbReference type="EMBL" id="CP001279">
    <property type="protein sequence ID" value="ACM92174.1"/>
    <property type="molecule type" value="Genomic_DNA"/>
</dbReference>
<dbReference type="SUPFAM" id="SSF52141">
    <property type="entry name" value="Uracil-DNA glycosylase-like"/>
    <property type="match status" value="1"/>
</dbReference>